<evidence type="ECO:0000256" key="10">
    <source>
        <dbReference type="SAM" id="MobiDB-lite"/>
    </source>
</evidence>
<keyword evidence="4" id="KW-0285">Flavoprotein</keyword>
<dbReference type="InterPro" id="IPR046373">
    <property type="entry name" value="Acyl-CoA_Oxase/DH_mid-dom_sf"/>
</dbReference>
<dbReference type="GO" id="GO:0033539">
    <property type="term" value="P:fatty acid beta-oxidation using acyl-CoA dehydrogenase"/>
    <property type="evidence" value="ECO:0007669"/>
    <property type="project" value="TreeGrafter"/>
</dbReference>
<evidence type="ECO:0000256" key="9">
    <source>
        <dbReference type="ARBA" id="ARBA00023140"/>
    </source>
</evidence>
<dbReference type="Pfam" id="PF02770">
    <property type="entry name" value="Acyl-CoA_dh_M"/>
    <property type="match status" value="1"/>
</dbReference>
<evidence type="ECO:0000256" key="3">
    <source>
        <dbReference type="ARBA" id="ARBA00009347"/>
    </source>
</evidence>
<dbReference type="InterPro" id="IPR009075">
    <property type="entry name" value="AcylCo_DH/oxidase_C"/>
</dbReference>
<comment type="caution">
    <text evidence="12">The sequence shown here is derived from an EMBL/GenBank/DDBJ whole genome shotgun (WGS) entry which is preliminary data.</text>
</comment>
<keyword evidence="7" id="KW-0560">Oxidoreductase</keyword>
<dbReference type="SMART" id="SM00324">
    <property type="entry name" value="RhoGAP"/>
    <property type="match status" value="1"/>
</dbReference>
<dbReference type="CDD" id="cd05154">
    <property type="entry name" value="ACAD10_11_N-like"/>
    <property type="match status" value="1"/>
</dbReference>
<evidence type="ECO:0000313" key="12">
    <source>
        <dbReference type="EMBL" id="KAK2560595.1"/>
    </source>
</evidence>
<dbReference type="InterPro" id="IPR008936">
    <property type="entry name" value="Rho_GTPase_activation_prot"/>
</dbReference>
<reference evidence="12" key="1">
    <citation type="journal article" date="2023" name="G3 (Bethesda)">
        <title>Whole genome assembly and annotation of the endangered Caribbean coral Acropora cervicornis.</title>
        <authorList>
            <person name="Selwyn J.D."/>
            <person name="Vollmer S.V."/>
        </authorList>
    </citation>
    <scope>NUCLEOTIDE SEQUENCE</scope>
    <source>
        <strain evidence="12">K2</strain>
    </source>
</reference>
<dbReference type="InterPro" id="IPR041726">
    <property type="entry name" value="ACAD10_11_N"/>
</dbReference>
<dbReference type="FunFam" id="2.40.110.10:FF:000002">
    <property type="entry name" value="Acyl-CoA dehydrogenase fadE12"/>
    <property type="match status" value="1"/>
</dbReference>
<dbReference type="PANTHER" id="PTHR48083">
    <property type="entry name" value="MEDIUM-CHAIN SPECIFIC ACYL-COA DEHYDROGENASE, MITOCHONDRIAL-RELATED"/>
    <property type="match status" value="1"/>
</dbReference>
<keyword evidence="8" id="KW-0443">Lipid metabolism</keyword>
<comment type="subcellular location">
    <subcellularLocation>
        <location evidence="2">Peroxisome</location>
    </subcellularLocation>
</comment>
<dbReference type="Pfam" id="PF00620">
    <property type="entry name" value="RhoGAP"/>
    <property type="match status" value="1"/>
</dbReference>
<keyword evidence="5" id="KW-0274">FAD</keyword>
<feature type="compositionally biased region" description="Basic residues" evidence="10">
    <location>
        <begin position="263"/>
        <end position="273"/>
    </location>
</feature>
<protein>
    <submittedName>
        <fullName evidence="12">Acyl-CoA dehydrogenase family member 11</fullName>
    </submittedName>
</protein>
<dbReference type="Gene3D" id="2.40.110.10">
    <property type="entry name" value="Butyryl-CoA Dehydrogenase, subunit A, domain 2"/>
    <property type="match status" value="1"/>
</dbReference>
<dbReference type="Proteomes" id="UP001249851">
    <property type="component" value="Unassembled WGS sequence"/>
</dbReference>
<keyword evidence="13" id="KW-1185">Reference proteome</keyword>
<dbReference type="SUPFAM" id="SSF48350">
    <property type="entry name" value="GTPase activation domain, GAP"/>
    <property type="match status" value="1"/>
</dbReference>
<evidence type="ECO:0000313" key="13">
    <source>
        <dbReference type="Proteomes" id="UP001249851"/>
    </source>
</evidence>
<evidence type="ECO:0000256" key="2">
    <source>
        <dbReference type="ARBA" id="ARBA00004275"/>
    </source>
</evidence>
<comment type="cofactor">
    <cofactor evidence="1">
        <name>FAD</name>
        <dbReference type="ChEBI" id="CHEBI:57692"/>
    </cofactor>
</comment>
<dbReference type="Pfam" id="PF01636">
    <property type="entry name" value="APH"/>
    <property type="match status" value="1"/>
</dbReference>
<name>A0AAD9QG11_ACRCE</name>
<feature type="domain" description="Rho-GAP" evidence="11">
    <location>
        <begin position="58"/>
        <end position="228"/>
    </location>
</feature>
<dbReference type="Gene3D" id="1.20.140.10">
    <property type="entry name" value="Butyryl-CoA Dehydrogenase, subunit A, domain 3"/>
    <property type="match status" value="1"/>
</dbReference>
<dbReference type="InterPro" id="IPR009100">
    <property type="entry name" value="AcylCoA_DH/oxidase_NM_dom_sf"/>
</dbReference>
<accession>A0AAD9QG11</accession>
<evidence type="ECO:0000256" key="6">
    <source>
        <dbReference type="ARBA" id="ARBA00022832"/>
    </source>
</evidence>
<gene>
    <name evidence="12" type="ORF">P5673_016972</name>
</gene>
<dbReference type="InterPro" id="IPR000198">
    <property type="entry name" value="RhoGAP_dom"/>
</dbReference>
<dbReference type="PROSITE" id="PS50238">
    <property type="entry name" value="RHOGAP"/>
    <property type="match status" value="1"/>
</dbReference>
<dbReference type="InterPro" id="IPR006091">
    <property type="entry name" value="Acyl-CoA_Oxase/DH_mid-dom"/>
</dbReference>
<dbReference type="SUPFAM" id="SSF56645">
    <property type="entry name" value="Acyl-CoA dehydrogenase NM domain-like"/>
    <property type="match status" value="1"/>
</dbReference>
<dbReference type="GO" id="GO:0005777">
    <property type="term" value="C:peroxisome"/>
    <property type="evidence" value="ECO:0007669"/>
    <property type="project" value="UniProtKB-SubCell"/>
</dbReference>
<sequence length="1087" mass="120560">MKDLSAIDFKDNVRYVVRRYLKTLGIKVPKQKSSKPQPTIDNNKSGVFGVCLDKVESVNVGEDFYCSVPKFLVDSATFLQQHISTEGLFRKSGSVQRQKVLKPHDVASLVKQFFRQLPEPLLTNHLYDCFVKTQRLDEEGDQVEAVLLLCLLLPIAHLTTLQFIMRFLAKVASCSQQSKMGTNNLAIVLTPNLIHSAKKEGNCPASEKQLKEQTAVIDLLLQHADKIGLVSEDIYERAKLIDDDLVDSLTQSSGDELDDNMRRGNKRQSRPRTRTGSLSGFVTGLGQRFKTSSSKVPSNIVSNPAHRRSKSVKAELMRKDKYSLDDAVLDKKSMYLVINVCELENLVVRNNQRMSVRLHNKRRPYDTNVITLSPATKRRALLTDMTNDQGISHPRLVSASTQMFTTAIKPLMPSRPVHQMVKPGHSRILLSNETEHVKVVDTMSYIPSPNGKCASPAMSAASNEMLVQSPNNGIHLVQQAAFQTLPATSIRTVLRTLPSIAVSNDALEMSHISVAATLESADTPTQSRVHYAGASLPCKYHKATPPMPSSSDFQEVFALGKKRQKMAEVSPVRTEHKFDENSLHEYLKKNLPGFPKGQGCLSVSQYSEGQSNPTFYLCKNGKEFVLRKKPPGKLLRGAHQVQREFRVLWALHSVSFPVPKPYIYCEDQSVIGTEFYIMEHVTGDIFLTPSLPNKTSDGRKAIYNAMITTLARLHNLPLPSDPTLANSGLSSSLSGSSIFELSAKAETLYKKMKAFMEKHIYPAEEEYYQHMTNPSLQWTVPPFLEDLKSGLSQLDYAPLAELTGRCSFAPEVFNCSAPEPDVASSDATNMECEIKREGNELVINGTKWWSSGAGDPRCKVAIVMGCNKADSLAKHKRHSMVIVPMDTPGVTKIRSLTVFGYNDAPHGHFEIAFKNVRVPVANLILGEGRGFEIAQGRLGPGRLHHCMRAIGAAERALELLVQRSLFRVAFGKRLAEKGMVQEQIALSRIEIEQARLLVFKAAHTLDHHGNKAARKEIAMAKIAVPRMACRVIDRAIQVHGGMGVCQDTPLAYAYAGARSLRIADGPDEVHLEAVAKQELKGALKARM</sequence>
<keyword evidence="6" id="KW-0276">Fatty acid metabolism</keyword>
<reference evidence="12" key="2">
    <citation type="journal article" date="2023" name="Science">
        <title>Genomic signatures of disease resistance in endangered staghorn corals.</title>
        <authorList>
            <person name="Vollmer S.V."/>
            <person name="Selwyn J.D."/>
            <person name="Despard B.A."/>
            <person name="Roesel C.L."/>
        </authorList>
    </citation>
    <scope>NUCLEOTIDE SEQUENCE</scope>
    <source>
        <strain evidence="12">K2</strain>
    </source>
</reference>
<dbReference type="SUPFAM" id="SSF56112">
    <property type="entry name" value="Protein kinase-like (PK-like)"/>
    <property type="match status" value="1"/>
</dbReference>
<dbReference type="InterPro" id="IPR011009">
    <property type="entry name" value="Kinase-like_dom_sf"/>
</dbReference>
<dbReference type="PANTHER" id="PTHR48083:SF13">
    <property type="entry name" value="ACYL-COA DEHYDROGENASE FAMILY MEMBER 11"/>
    <property type="match status" value="1"/>
</dbReference>
<dbReference type="Gene3D" id="3.30.200.20">
    <property type="entry name" value="Phosphorylase Kinase, domain 1"/>
    <property type="match status" value="1"/>
</dbReference>
<proteinExistence type="inferred from homology"/>
<dbReference type="InterPro" id="IPR036250">
    <property type="entry name" value="AcylCo_DH-like_C"/>
</dbReference>
<evidence type="ECO:0000256" key="7">
    <source>
        <dbReference type="ARBA" id="ARBA00023002"/>
    </source>
</evidence>
<organism evidence="12 13">
    <name type="scientific">Acropora cervicornis</name>
    <name type="common">Staghorn coral</name>
    <dbReference type="NCBI Taxonomy" id="6130"/>
    <lineage>
        <taxon>Eukaryota</taxon>
        <taxon>Metazoa</taxon>
        <taxon>Cnidaria</taxon>
        <taxon>Anthozoa</taxon>
        <taxon>Hexacorallia</taxon>
        <taxon>Scleractinia</taxon>
        <taxon>Astrocoeniina</taxon>
        <taxon>Acroporidae</taxon>
        <taxon>Acropora</taxon>
    </lineage>
</organism>
<dbReference type="InterPro" id="IPR002575">
    <property type="entry name" value="Aminoglycoside_PTrfase"/>
</dbReference>
<keyword evidence="9" id="KW-0576">Peroxisome</keyword>
<dbReference type="Pfam" id="PF00441">
    <property type="entry name" value="Acyl-CoA_dh_1"/>
    <property type="match status" value="1"/>
</dbReference>
<evidence type="ECO:0000256" key="4">
    <source>
        <dbReference type="ARBA" id="ARBA00022630"/>
    </source>
</evidence>
<dbReference type="SUPFAM" id="SSF47203">
    <property type="entry name" value="Acyl-CoA dehydrogenase C-terminal domain-like"/>
    <property type="match status" value="1"/>
</dbReference>
<dbReference type="GO" id="GO:0003995">
    <property type="term" value="F:acyl-CoA dehydrogenase activity"/>
    <property type="evidence" value="ECO:0007669"/>
    <property type="project" value="TreeGrafter"/>
</dbReference>
<evidence type="ECO:0000256" key="1">
    <source>
        <dbReference type="ARBA" id="ARBA00001974"/>
    </source>
</evidence>
<dbReference type="EMBL" id="JARQWQ010000036">
    <property type="protein sequence ID" value="KAK2560595.1"/>
    <property type="molecule type" value="Genomic_DNA"/>
</dbReference>
<evidence type="ECO:0000256" key="8">
    <source>
        <dbReference type="ARBA" id="ARBA00023098"/>
    </source>
</evidence>
<evidence type="ECO:0000259" key="11">
    <source>
        <dbReference type="PROSITE" id="PS50238"/>
    </source>
</evidence>
<dbReference type="InterPro" id="IPR050741">
    <property type="entry name" value="Acyl-CoA_dehydrogenase"/>
</dbReference>
<dbReference type="Gene3D" id="1.10.555.10">
    <property type="entry name" value="Rho GTPase activation protein"/>
    <property type="match status" value="1"/>
</dbReference>
<evidence type="ECO:0000256" key="5">
    <source>
        <dbReference type="ARBA" id="ARBA00022827"/>
    </source>
</evidence>
<comment type="similarity">
    <text evidence="3">Belongs to the acyl-CoA dehydrogenase family.</text>
</comment>
<feature type="region of interest" description="Disordered" evidence="10">
    <location>
        <begin position="252"/>
        <end position="277"/>
    </location>
</feature>
<dbReference type="GO" id="GO:0007165">
    <property type="term" value="P:signal transduction"/>
    <property type="evidence" value="ECO:0007669"/>
    <property type="project" value="InterPro"/>
</dbReference>
<dbReference type="AlphaFoldDB" id="A0AAD9QG11"/>